<evidence type="ECO:0000256" key="1">
    <source>
        <dbReference type="ARBA" id="ARBA00010075"/>
    </source>
</evidence>
<dbReference type="Proteomes" id="UP000712157">
    <property type="component" value="Unassembled WGS sequence"/>
</dbReference>
<accession>A0A949NBT8</accession>
<keyword evidence="3" id="KW-0238">DNA-binding</keyword>
<evidence type="ECO:0000313" key="7">
    <source>
        <dbReference type="Proteomes" id="UP000712157"/>
    </source>
</evidence>
<dbReference type="GO" id="GO:0003677">
    <property type="term" value="F:DNA binding"/>
    <property type="evidence" value="ECO:0007669"/>
    <property type="project" value="UniProtKB-KW"/>
</dbReference>
<dbReference type="GO" id="GO:0006313">
    <property type="term" value="P:DNA transposition"/>
    <property type="evidence" value="ECO:0007669"/>
    <property type="project" value="InterPro"/>
</dbReference>
<dbReference type="PANTHER" id="PTHR33258">
    <property type="entry name" value="TRANSPOSASE INSL FOR INSERTION SEQUENCE ELEMENT IS186A-RELATED"/>
    <property type="match status" value="1"/>
</dbReference>
<keyword evidence="2" id="KW-0815">Transposition</keyword>
<organism evidence="6 7">
    <name type="scientific">Diplocloster agilis</name>
    <dbReference type="NCBI Taxonomy" id="2850323"/>
    <lineage>
        <taxon>Bacteria</taxon>
        <taxon>Bacillati</taxon>
        <taxon>Bacillota</taxon>
        <taxon>Clostridia</taxon>
        <taxon>Lachnospirales</taxon>
        <taxon>Lachnospiraceae</taxon>
        <taxon>Diplocloster</taxon>
    </lineage>
</organism>
<dbReference type="AlphaFoldDB" id="A0A949NBT8"/>
<evidence type="ECO:0000256" key="2">
    <source>
        <dbReference type="ARBA" id="ARBA00022578"/>
    </source>
</evidence>
<keyword evidence="7" id="KW-1185">Reference proteome</keyword>
<dbReference type="InterPro" id="IPR012337">
    <property type="entry name" value="RNaseH-like_sf"/>
</dbReference>
<dbReference type="InterPro" id="IPR047952">
    <property type="entry name" value="Transpos_IS4"/>
</dbReference>
<reference evidence="6" key="1">
    <citation type="submission" date="2021-06" db="EMBL/GenBank/DDBJ databases">
        <title>Description of novel taxa of the family Lachnospiraceae.</title>
        <authorList>
            <person name="Chaplin A.V."/>
            <person name="Sokolova S.R."/>
            <person name="Pikina A.P."/>
            <person name="Korzhanova M."/>
            <person name="Belova V."/>
            <person name="Korostin D."/>
            <person name="Efimov B.A."/>
        </authorList>
    </citation>
    <scope>NUCLEOTIDE SEQUENCE</scope>
    <source>
        <strain evidence="6">ASD5720</strain>
    </source>
</reference>
<gene>
    <name evidence="6" type="ORF">KTH89_15465</name>
</gene>
<comment type="similarity">
    <text evidence="1">Belongs to the transposase 11 family.</text>
</comment>
<dbReference type="InterPro" id="IPR002559">
    <property type="entry name" value="Transposase_11"/>
</dbReference>
<evidence type="ECO:0000256" key="4">
    <source>
        <dbReference type="ARBA" id="ARBA00023172"/>
    </source>
</evidence>
<dbReference type="EMBL" id="JAHQCW010000027">
    <property type="protein sequence ID" value="MBU9737942.1"/>
    <property type="molecule type" value="Genomic_DNA"/>
</dbReference>
<comment type="caution">
    <text evidence="6">The sequence shown here is derived from an EMBL/GenBank/DDBJ whole genome shotgun (WGS) entry which is preliminary data.</text>
</comment>
<dbReference type="NCBIfam" id="NF033592">
    <property type="entry name" value="transpos_IS4_1"/>
    <property type="match status" value="1"/>
</dbReference>
<dbReference type="Pfam" id="PF01609">
    <property type="entry name" value="DDE_Tnp_1"/>
    <property type="match status" value="1"/>
</dbReference>
<evidence type="ECO:0000256" key="3">
    <source>
        <dbReference type="ARBA" id="ARBA00023125"/>
    </source>
</evidence>
<dbReference type="GO" id="GO:0004803">
    <property type="term" value="F:transposase activity"/>
    <property type="evidence" value="ECO:0007669"/>
    <property type="project" value="InterPro"/>
</dbReference>
<keyword evidence="4" id="KW-0233">DNA recombination</keyword>
<dbReference type="RefSeq" id="WP_238722284.1">
    <property type="nucleotide sequence ID" value="NZ_JAHQCW010000027.1"/>
</dbReference>
<name>A0A949NBT8_9FIRM</name>
<protein>
    <submittedName>
        <fullName evidence="6">IS4 family transposase</fullName>
    </submittedName>
</protein>
<dbReference type="PANTHER" id="PTHR33258:SF1">
    <property type="entry name" value="TRANSPOSASE INSL FOR INSERTION SEQUENCE ELEMENT IS186A-RELATED"/>
    <property type="match status" value="1"/>
</dbReference>
<evidence type="ECO:0000259" key="5">
    <source>
        <dbReference type="Pfam" id="PF01609"/>
    </source>
</evidence>
<dbReference type="SUPFAM" id="SSF53098">
    <property type="entry name" value="Ribonuclease H-like"/>
    <property type="match status" value="1"/>
</dbReference>
<sequence>MDFYNNLNAFISSVRQRFSSKEFCETYRNSENSFTRNRKLSFPAIFSFLLSCPNHTLASDLDTFMTLAFPHKAVSVSKQAFSASRRHISDAAFQEIFRFSRSLASMNSNPKLWHGHCVKAIDGTTFRLPNTPENRKEFLAQKNQNAEYAMAKSSVLFDLSHDIIEDAILSHCHESEKNQALTLLNHDISTPGSRKRSIILFDRGYPSRELLRELWHHNYLFLMRCSSSFLKKVNEAGEGDTIITYFYKKELFHLRVIKFLLPTGEMEVLITNIMEPYSVEEFKDLYHWRWGIEGKYRELKQQIKLENFSGKKPIMIRQDFYASLFMANLIAVFKSQSDCLILKSTQGRGLKYEYQTNRNFLTGLLVGNYQLFMKKEDWMLLKITQIINKAQKERSPIRPGRSIERSFRMPSKISLYPSNLRCTI</sequence>
<proteinExistence type="inferred from homology"/>
<feature type="domain" description="Transposase IS4-like" evidence="5">
    <location>
        <begin position="113"/>
        <end position="329"/>
    </location>
</feature>
<evidence type="ECO:0000313" key="6">
    <source>
        <dbReference type="EMBL" id="MBU9737942.1"/>
    </source>
</evidence>